<feature type="compositionally biased region" description="Basic and acidic residues" evidence="1">
    <location>
        <begin position="417"/>
        <end position="426"/>
    </location>
</feature>
<feature type="compositionally biased region" description="Basic and acidic residues" evidence="1">
    <location>
        <begin position="1301"/>
        <end position="1314"/>
    </location>
</feature>
<feature type="compositionally biased region" description="Polar residues" evidence="1">
    <location>
        <begin position="903"/>
        <end position="923"/>
    </location>
</feature>
<feature type="region of interest" description="Disordered" evidence="1">
    <location>
        <begin position="1284"/>
        <end position="1314"/>
    </location>
</feature>
<comment type="caution">
    <text evidence="2">The sequence shown here is derived from an EMBL/GenBank/DDBJ whole genome shotgun (WGS) entry which is preliminary data.</text>
</comment>
<gene>
    <name evidence="2" type="ORF">AOXY_G29840</name>
</gene>
<accession>A0AAD8CKW4</accession>
<proteinExistence type="predicted"/>
<evidence type="ECO:0000313" key="2">
    <source>
        <dbReference type="EMBL" id="KAK1153368.1"/>
    </source>
</evidence>
<feature type="region of interest" description="Disordered" evidence="1">
    <location>
        <begin position="1095"/>
        <end position="1131"/>
    </location>
</feature>
<feature type="region of interest" description="Disordered" evidence="1">
    <location>
        <begin position="36"/>
        <end position="60"/>
    </location>
</feature>
<keyword evidence="3" id="KW-1185">Reference proteome</keyword>
<dbReference type="Proteomes" id="UP001230051">
    <property type="component" value="Unassembled WGS sequence"/>
</dbReference>
<feature type="region of interest" description="Disordered" evidence="1">
    <location>
        <begin position="899"/>
        <end position="972"/>
    </location>
</feature>
<feature type="compositionally biased region" description="Polar residues" evidence="1">
    <location>
        <begin position="862"/>
        <end position="881"/>
    </location>
</feature>
<evidence type="ECO:0000313" key="3">
    <source>
        <dbReference type="Proteomes" id="UP001230051"/>
    </source>
</evidence>
<reference evidence="2" key="1">
    <citation type="submission" date="2022-02" db="EMBL/GenBank/DDBJ databases">
        <title>Atlantic sturgeon de novo genome assembly.</title>
        <authorList>
            <person name="Stock M."/>
            <person name="Klopp C."/>
            <person name="Guiguen Y."/>
            <person name="Cabau C."/>
            <person name="Parinello H."/>
            <person name="Santidrian Yebra-Pimentel E."/>
            <person name="Kuhl H."/>
            <person name="Dirks R.P."/>
            <person name="Guessner J."/>
            <person name="Wuertz S."/>
            <person name="Du K."/>
            <person name="Schartl M."/>
        </authorList>
    </citation>
    <scope>NUCLEOTIDE SEQUENCE</scope>
    <source>
        <strain evidence="2">STURGEONOMICS-FGT-2020</strain>
        <tissue evidence="2">Whole blood</tissue>
    </source>
</reference>
<feature type="compositionally biased region" description="Basic and acidic residues" evidence="1">
    <location>
        <begin position="1096"/>
        <end position="1111"/>
    </location>
</feature>
<evidence type="ECO:0000256" key="1">
    <source>
        <dbReference type="SAM" id="MobiDB-lite"/>
    </source>
</evidence>
<feature type="compositionally biased region" description="Polar residues" evidence="1">
    <location>
        <begin position="945"/>
        <end position="972"/>
    </location>
</feature>
<feature type="region of interest" description="Disordered" evidence="1">
    <location>
        <begin position="415"/>
        <end position="468"/>
    </location>
</feature>
<protein>
    <submittedName>
        <fullName evidence="2">Uncharacterized protein</fullName>
    </submittedName>
</protein>
<dbReference type="EMBL" id="JAGXEW010000041">
    <property type="protein sequence ID" value="KAK1153368.1"/>
    <property type="molecule type" value="Genomic_DNA"/>
</dbReference>
<feature type="region of interest" description="Disordered" evidence="1">
    <location>
        <begin position="790"/>
        <end position="881"/>
    </location>
</feature>
<organism evidence="2 3">
    <name type="scientific">Acipenser oxyrinchus oxyrinchus</name>
    <dbReference type="NCBI Taxonomy" id="40147"/>
    <lineage>
        <taxon>Eukaryota</taxon>
        <taxon>Metazoa</taxon>
        <taxon>Chordata</taxon>
        <taxon>Craniata</taxon>
        <taxon>Vertebrata</taxon>
        <taxon>Euteleostomi</taxon>
        <taxon>Actinopterygii</taxon>
        <taxon>Chondrostei</taxon>
        <taxon>Acipenseriformes</taxon>
        <taxon>Acipenseridae</taxon>
        <taxon>Acipenser</taxon>
    </lineage>
</organism>
<name>A0AAD8CKW4_ACIOX</name>
<sequence>MGSGRASPLGGDVDLCGLDNQIEGILEMWKIGDDSPGLKEPWSHPGGSSDVGHVTDGETLERNGDWAMTISSERQLLTERRVPGIPAHRDPVTPQDRDLKRNRSLTALEGMIERQIREERKQRRVEELHFRNAVCSASQSVNVLPGTLECQRVGERAVREEELQKCFENVSESRMGPVSVNHMEGLNYLKPQPVGESGDLLPSGSFSLLKLEEMLIQQKPVPHLYVVTNNIVARECTGRWAQKLEDDGATCNENSVKTTGIRNNVASEKDHISSVKAEETYLAPLQGIVIPEDDIRREKVYPLTSLKNNPRDVKSPEKDTSPENEVQIVKVSTEEDFKVFRLTDDVISTPENDVISTPEDDVISNPEDDVIVVGVLNKGLSTQNDDLTSAKDQNGNTAFSEDTIVLKVQKDLASVKPKNDLQHPEDNVVTDDPQSSCVLQKTDDTTATDPADGSSSLPGGLTVSQESNDTCVRISENTTGLQEDEVTGISIPSDHISSQKDPTPLKPSDHDCVASEDVIFVRDVSLKTDAAGSKHKGSGFVSKRDDVMVVLSKGTVSENDDVTCVLIDPTTSQADKPTTAGMLEKGIASQNNNLISGSITNKSSQKADTSANNLKNDVVFSKDDMTVNVSSGMTQKDVSTAGKLESEVLNQTIPENVSTHDFTAVGDSSRSQGVEVLALQPMLEKDAISLKSTRAPSHVLLHKVDVLCANAQENATFQNDFPNITIQKDLSKKSARVSENAITNLTNYVHSFKVLNDRAVSKPDGTHGARVFRNHAAGVATPKACRTDLRAAAAERQSPGDGSSQGNRCPGAGVEGSSRKWTSVDANQKRAGVASDWSKTLGEEKFMPKVSFHPTTPPPGRPSSQDPQKLSFEDSVTSTGVPSAKKLCTVESILEVGRDETPKYSSKPSDYTGSQVLRNQPKTILNGPGELRNRTSSRGVVASARQLQNAQEATKDGTSTQTYRAGDHSNGSRTVRDGFAMLGHSASVFKFTKEQREISESQGHNFKSQAMKRDWMSIPKQESTGELRTVSHHLKDQSRTTQERLRVPWDDMAVMGNVSSMVLTEKSRALDPAASRAPVDRTAESLRNAHKYVTPLKREPEQTSRESRERQCLGSVPVEEELSPSAPLLGPSSLEQLNRMLTRAGWDVPGSGDRALQKAESSSVSYRASMHDCEARHSGDRTPEQIESLFLGSRSPHQAEHLFCGGQASEDRTQRQVESELFGDSAPGSRLLLQGAHSSMGRARQQPMRLHLSSGSGLRIRVAQGAELEMVMPDGAELTIDFPAAQGSATNETGRSQGGRAYKEDAEEGPRWVN</sequence>
<feature type="compositionally biased region" description="Polar residues" evidence="1">
    <location>
        <begin position="453"/>
        <end position="468"/>
    </location>
</feature>